<feature type="transmembrane region" description="Helical" evidence="6">
    <location>
        <begin position="180"/>
        <end position="198"/>
    </location>
</feature>
<comment type="similarity">
    <text evidence="5">Belongs to the SAT4 family.</text>
</comment>
<feature type="transmembrane region" description="Helical" evidence="6">
    <location>
        <begin position="91"/>
        <end position="116"/>
    </location>
</feature>
<reference evidence="8 9" key="1">
    <citation type="submission" date="2013-03" db="EMBL/GenBank/DDBJ databases">
        <title>The Genome Sequence of Capronia epimyces CBS 606.96.</title>
        <authorList>
            <consortium name="The Broad Institute Genomics Platform"/>
            <person name="Cuomo C."/>
            <person name="de Hoog S."/>
            <person name="Gorbushina A."/>
            <person name="Walker B."/>
            <person name="Young S.K."/>
            <person name="Zeng Q."/>
            <person name="Gargeya S."/>
            <person name="Fitzgerald M."/>
            <person name="Haas B."/>
            <person name="Abouelleil A."/>
            <person name="Allen A.W."/>
            <person name="Alvarado L."/>
            <person name="Arachchi H.M."/>
            <person name="Berlin A.M."/>
            <person name="Chapman S.B."/>
            <person name="Gainer-Dewar J."/>
            <person name="Goldberg J."/>
            <person name="Griggs A."/>
            <person name="Gujja S."/>
            <person name="Hansen M."/>
            <person name="Howarth C."/>
            <person name="Imamovic A."/>
            <person name="Ireland A."/>
            <person name="Larimer J."/>
            <person name="McCowan C."/>
            <person name="Murphy C."/>
            <person name="Pearson M."/>
            <person name="Poon T.W."/>
            <person name="Priest M."/>
            <person name="Roberts A."/>
            <person name="Saif S."/>
            <person name="Shea T."/>
            <person name="Sisk P."/>
            <person name="Sykes S."/>
            <person name="Wortman J."/>
            <person name="Nusbaum C."/>
            <person name="Birren B."/>
        </authorList>
    </citation>
    <scope>NUCLEOTIDE SEQUENCE [LARGE SCALE GENOMIC DNA]</scope>
    <source>
        <strain evidence="8 9">CBS 606.96</strain>
    </source>
</reference>
<dbReference type="eggNOG" id="ENOG502SNHP">
    <property type="taxonomic scope" value="Eukaryota"/>
</dbReference>
<comment type="caution">
    <text evidence="8">The sequence shown here is derived from an EMBL/GenBank/DDBJ whole genome shotgun (WGS) entry which is preliminary data.</text>
</comment>
<dbReference type="PANTHER" id="PTHR33048">
    <property type="entry name" value="PTH11-LIKE INTEGRAL MEMBRANE PROTEIN (AFU_ORTHOLOGUE AFUA_5G11245)"/>
    <property type="match status" value="1"/>
</dbReference>
<evidence type="ECO:0000259" key="7">
    <source>
        <dbReference type="Pfam" id="PF20684"/>
    </source>
</evidence>
<feature type="transmembrane region" description="Helical" evidence="6">
    <location>
        <begin position="245"/>
        <end position="265"/>
    </location>
</feature>
<feature type="transmembrane region" description="Helical" evidence="6">
    <location>
        <begin position="128"/>
        <end position="150"/>
    </location>
</feature>
<proteinExistence type="inferred from homology"/>
<dbReference type="Pfam" id="PF20684">
    <property type="entry name" value="Fung_rhodopsin"/>
    <property type="match status" value="1"/>
</dbReference>
<evidence type="ECO:0000313" key="9">
    <source>
        <dbReference type="Proteomes" id="UP000019478"/>
    </source>
</evidence>
<dbReference type="InterPro" id="IPR049326">
    <property type="entry name" value="Rhodopsin_dom_fungi"/>
</dbReference>
<feature type="transmembrane region" description="Helical" evidence="6">
    <location>
        <begin position="210"/>
        <end position="233"/>
    </location>
</feature>
<evidence type="ECO:0000256" key="1">
    <source>
        <dbReference type="ARBA" id="ARBA00004141"/>
    </source>
</evidence>
<evidence type="ECO:0000256" key="2">
    <source>
        <dbReference type="ARBA" id="ARBA00022692"/>
    </source>
</evidence>
<gene>
    <name evidence="8" type="ORF">A1O3_02587</name>
</gene>
<dbReference type="Proteomes" id="UP000019478">
    <property type="component" value="Unassembled WGS sequence"/>
</dbReference>
<evidence type="ECO:0000256" key="4">
    <source>
        <dbReference type="ARBA" id="ARBA00023136"/>
    </source>
</evidence>
<evidence type="ECO:0000256" key="3">
    <source>
        <dbReference type="ARBA" id="ARBA00022989"/>
    </source>
</evidence>
<dbReference type="InterPro" id="IPR052337">
    <property type="entry name" value="SAT4-like"/>
</dbReference>
<protein>
    <recommendedName>
        <fullName evidence="7">Rhodopsin domain-containing protein</fullName>
    </recommendedName>
</protein>
<evidence type="ECO:0000313" key="8">
    <source>
        <dbReference type="EMBL" id="EXJ89520.1"/>
    </source>
</evidence>
<evidence type="ECO:0000256" key="6">
    <source>
        <dbReference type="SAM" id="Phobius"/>
    </source>
</evidence>
<dbReference type="GO" id="GO:0016020">
    <property type="term" value="C:membrane"/>
    <property type="evidence" value="ECO:0007669"/>
    <property type="project" value="UniProtKB-SubCell"/>
</dbReference>
<sequence length="318" mass="35839">MLVSSEHARVAGWACAGISLFILIIRAALSRLHYGSFDTSTVICIAAIVVVSARLVVNQYVLNYGTSNDALYGEFQYFDSHDLDTLKVGSILALIARLLITTFYWLQNCLLLLFYSRILEIRARWTTILIRLCWTALPLTYIAVVLATFLECRPFKLYWQIDPTPGICIRAYIQLLTQGIANIVLDLILLAIAWPLVVVRHRSIRAKLRVGILCCLGFFCIVTTCVRIGYIYAEDSYQPVRSFWASVQMVVSCFVANAPTIYGCLKLITRRKSQQVVRRGSRPEVWLHLHVTNHGIGPWDVPVLTGNLTNLPTCPEKA</sequence>
<feature type="transmembrane region" description="Helical" evidence="6">
    <location>
        <begin position="41"/>
        <end position="62"/>
    </location>
</feature>
<keyword evidence="9" id="KW-1185">Reference proteome</keyword>
<keyword evidence="3 6" id="KW-1133">Transmembrane helix</keyword>
<organism evidence="8 9">
    <name type="scientific">Capronia epimyces CBS 606.96</name>
    <dbReference type="NCBI Taxonomy" id="1182542"/>
    <lineage>
        <taxon>Eukaryota</taxon>
        <taxon>Fungi</taxon>
        <taxon>Dikarya</taxon>
        <taxon>Ascomycota</taxon>
        <taxon>Pezizomycotina</taxon>
        <taxon>Eurotiomycetes</taxon>
        <taxon>Chaetothyriomycetidae</taxon>
        <taxon>Chaetothyriales</taxon>
        <taxon>Herpotrichiellaceae</taxon>
        <taxon>Capronia</taxon>
    </lineage>
</organism>
<feature type="transmembrane region" description="Helical" evidence="6">
    <location>
        <begin position="12"/>
        <end position="29"/>
    </location>
</feature>
<dbReference type="HOGENOM" id="CLU_019101_1_0_1"/>
<dbReference type="GeneID" id="19166717"/>
<keyword evidence="2 6" id="KW-0812">Transmembrane</keyword>
<evidence type="ECO:0000256" key="5">
    <source>
        <dbReference type="ARBA" id="ARBA00038359"/>
    </source>
</evidence>
<dbReference type="OrthoDB" id="2988756at2759"/>
<keyword evidence="4 6" id="KW-0472">Membrane</keyword>
<dbReference type="AlphaFoldDB" id="W9YIM0"/>
<dbReference type="RefSeq" id="XP_007730917.1">
    <property type="nucleotide sequence ID" value="XM_007732727.1"/>
</dbReference>
<feature type="domain" description="Rhodopsin" evidence="7">
    <location>
        <begin position="41"/>
        <end position="265"/>
    </location>
</feature>
<name>W9YIM0_9EURO</name>
<comment type="subcellular location">
    <subcellularLocation>
        <location evidence="1">Membrane</location>
        <topology evidence="1">Multi-pass membrane protein</topology>
    </subcellularLocation>
</comment>
<accession>W9YIM0</accession>
<dbReference type="STRING" id="1182542.W9YIM0"/>
<dbReference type="EMBL" id="AMGY01000002">
    <property type="protein sequence ID" value="EXJ89520.1"/>
    <property type="molecule type" value="Genomic_DNA"/>
</dbReference>
<dbReference type="PANTHER" id="PTHR33048:SF166">
    <property type="entry name" value="PTH11-LIKE INTEGRAL MEMBRANE PROTEIN"/>
    <property type="match status" value="1"/>
</dbReference>